<dbReference type="Gene3D" id="1.10.510.10">
    <property type="entry name" value="Transferase(Phosphotransferase) domain 1"/>
    <property type="match status" value="1"/>
</dbReference>
<evidence type="ECO:0000256" key="4">
    <source>
        <dbReference type="PROSITE-ProRule" id="PRU10141"/>
    </source>
</evidence>
<feature type="repeat" description="RCC1" evidence="3">
    <location>
        <begin position="209"/>
        <end position="261"/>
    </location>
</feature>
<feature type="region of interest" description="Disordered" evidence="6">
    <location>
        <begin position="324"/>
        <end position="359"/>
    </location>
</feature>
<evidence type="ECO:0000313" key="9">
    <source>
        <dbReference type="Proteomes" id="UP001470230"/>
    </source>
</evidence>
<dbReference type="Pfam" id="PF13540">
    <property type="entry name" value="RCC1_2"/>
    <property type="match status" value="1"/>
</dbReference>
<reference evidence="8 9" key="1">
    <citation type="submission" date="2024-04" db="EMBL/GenBank/DDBJ databases">
        <title>Tritrichomonas musculus Genome.</title>
        <authorList>
            <person name="Alves-Ferreira E."/>
            <person name="Grigg M."/>
            <person name="Lorenzi H."/>
            <person name="Galac M."/>
        </authorList>
    </citation>
    <scope>NUCLEOTIDE SEQUENCE [LARGE SCALE GENOMIC DNA]</scope>
    <source>
        <strain evidence="8 9">EAF2021</strain>
    </source>
</reference>
<evidence type="ECO:0000256" key="6">
    <source>
        <dbReference type="SAM" id="MobiDB-lite"/>
    </source>
</evidence>
<keyword evidence="5" id="KW-0175">Coiled coil</keyword>
<evidence type="ECO:0000256" key="2">
    <source>
        <dbReference type="ARBA" id="ARBA00022840"/>
    </source>
</evidence>
<dbReference type="Gene3D" id="2.130.10.30">
    <property type="entry name" value="Regulator of chromosome condensation 1/beta-lactamase-inhibitor protein II"/>
    <property type="match status" value="1"/>
</dbReference>
<feature type="domain" description="Protein kinase" evidence="7">
    <location>
        <begin position="451"/>
        <end position="708"/>
    </location>
</feature>
<dbReference type="PROSITE" id="PS50011">
    <property type="entry name" value="PROTEIN_KINASE_DOM"/>
    <property type="match status" value="1"/>
</dbReference>
<dbReference type="PANTHER" id="PTHR23257">
    <property type="entry name" value="SERINE-THREONINE PROTEIN KINASE"/>
    <property type="match status" value="1"/>
</dbReference>
<evidence type="ECO:0000259" key="7">
    <source>
        <dbReference type="PROSITE" id="PS50011"/>
    </source>
</evidence>
<feature type="compositionally biased region" description="Low complexity" evidence="6">
    <location>
        <begin position="328"/>
        <end position="359"/>
    </location>
</feature>
<dbReference type="InterPro" id="IPR050167">
    <property type="entry name" value="Ser_Thr_protein_kinase"/>
</dbReference>
<dbReference type="PROSITE" id="PS50012">
    <property type="entry name" value="RCC1_3"/>
    <property type="match status" value="1"/>
</dbReference>
<gene>
    <name evidence="8" type="ORF">M9Y10_004373</name>
</gene>
<sequence>MFGSGLNDSSRFSIFSNERCIYRLQKTHLNVGLLNSYSTYYDQSTWILKNGQAYAVGDNRDGKICHNLSKKVLDKETEIIIKDKNGDPFKFLSAVCGYKYTLYLVMSEASTSSTVAIDSEGGIFIIPQSISDSPAVKIEPIFMPDNEKPVKAAFCEEKILFLSLNGRVFECSLPSKGKQALIEVPELKGMTIVDISGIWGHCLAVCDDGRVFGYGTNYNLRLGFDKGKSKIDSFTVIKSLAPNKIVASYAGGFHSLFKTSEGKILACGSNKYGELMLNNEGDDVYPPVEISIKEKVSFCVACNCGSVAFLEGFVPPNMPNMRISDVNKSSSSSKSSTIASPKVESSSSSKSSTIASPKVKSSSEIDELKKLIVSKNEENTKLKEELTRLKKENEELRKNHAKEIDDARKEIDKLRSARQEDKKAIDDLEKAMKKTGKSKLEVFDVSTLDKYERVKKLGRGSSSVVYEVVKKVSYALKILEFENDDDDENKEVKIDFEKLKRFGLEHEVLNQLDHPNIIKTYGICFGDSSHEPAILLQYCPSSLKKRIKKLSNSEKKQVIMELCSAMKEVHSAGIIHRDLKPENILLDDDNHVIVSDFGLCTLIEKESESQSRTQMAGSLKFMAPELLQGKTDYNEKVDIYAFGVVLYLVLNKGEYPNISVIDVGNGKQADIPKSFTKYSTDLIKKCWNFNASERPSFNEIFDSLQTNLNNLI</sequence>
<feature type="binding site" evidence="4">
    <location>
        <position position="477"/>
    </location>
    <ligand>
        <name>ATP</name>
        <dbReference type="ChEBI" id="CHEBI:30616"/>
    </ligand>
</feature>
<dbReference type="InterPro" id="IPR000719">
    <property type="entry name" value="Prot_kinase_dom"/>
</dbReference>
<dbReference type="InterPro" id="IPR000408">
    <property type="entry name" value="Reg_chr_condens"/>
</dbReference>
<comment type="caution">
    <text evidence="8">The sequence shown here is derived from an EMBL/GenBank/DDBJ whole genome shotgun (WGS) entry which is preliminary data.</text>
</comment>
<keyword evidence="1 4" id="KW-0547">Nucleotide-binding</keyword>
<dbReference type="SMART" id="SM00220">
    <property type="entry name" value="S_TKc"/>
    <property type="match status" value="1"/>
</dbReference>
<dbReference type="InterPro" id="IPR009091">
    <property type="entry name" value="RCC1/BLIP-II"/>
</dbReference>
<dbReference type="EMBL" id="JAPFFF010000010">
    <property type="protein sequence ID" value="KAK8881629.1"/>
    <property type="molecule type" value="Genomic_DNA"/>
</dbReference>
<accession>A0ABR2JRT2</accession>
<dbReference type="InterPro" id="IPR008271">
    <property type="entry name" value="Ser/Thr_kinase_AS"/>
</dbReference>
<organism evidence="8 9">
    <name type="scientific">Tritrichomonas musculus</name>
    <dbReference type="NCBI Taxonomy" id="1915356"/>
    <lineage>
        <taxon>Eukaryota</taxon>
        <taxon>Metamonada</taxon>
        <taxon>Parabasalia</taxon>
        <taxon>Tritrichomonadida</taxon>
        <taxon>Tritrichomonadidae</taxon>
        <taxon>Tritrichomonas</taxon>
    </lineage>
</organism>
<name>A0ABR2JRT2_9EUKA</name>
<dbReference type="SUPFAM" id="SSF56112">
    <property type="entry name" value="Protein kinase-like (PK-like)"/>
    <property type="match status" value="1"/>
</dbReference>
<dbReference type="InterPro" id="IPR011009">
    <property type="entry name" value="Kinase-like_dom_sf"/>
</dbReference>
<evidence type="ECO:0000256" key="3">
    <source>
        <dbReference type="PROSITE-ProRule" id="PRU00235"/>
    </source>
</evidence>
<dbReference type="PROSITE" id="PS00108">
    <property type="entry name" value="PROTEIN_KINASE_ST"/>
    <property type="match status" value="1"/>
</dbReference>
<dbReference type="Proteomes" id="UP001470230">
    <property type="component" value="Unassembled WGS sequence"/>
</dbReference>
<evidence type="ECO:0000256" key="5">
    <source>
        <dbReference type="SAM" id="Coils"/>
    </source>
</evidence>
<dbReference type="SUPFAM" id="SSF50985">
    <property type="entry name" value="RCC1/BLIP-II"/>
    <property type="match status" value="1"/>
</dbReference>
<dbReference type="InterPro" id="IPR017441">
    <property type="entry name" value="Protein_kinase_ATP_BS"/>
</dbReference>
<dbReference type="Pfam" id="PF00069">
    <property type="entry name" value="Pkinase"/>
    <property type="match status" value="1"/>
</dbReference>
<proteinExistence type="predicted"/>
<keyword evidence="2 4" id="KW-0067">ATP-binding</keyword>
<protein>
    <recommendedName>
        <fullName evidence="7">Protein kinase domain-containing protein</fullName>
    </recommendedName>
</protein>
<evidence type="ECO:0000313" key="8">
    <source>
        <dbReference type="EMBL" id="KAK8881629.1"/>
    </source>
</evidence>
<feature type="coiled-coil region" evidence="5">
    <location>
        <begin position="365"/>
        <end position="434"/>
    </location>
</feature>
<evidence type="ECO:0000256" key="1">
    <source>
        <dbReference type="ARBA" id="ARBA00022741"/>
    </source>
</evidence>
<keyword evidence="9" id="KW-1185">Reference proteome</keyword>
<dbReference type="PROSITE" id="PS00107">
    <property type="entry name" value="PROTEIN_KINASE_ATP"/>
    <property type="match status" value="1"/>
</dbReference>